<gene>
    <name evidence="1" type="ORF">S03H2_33073</name>
</gene>
<comment type="caution">
    <text evidence="1">The sequence shown here is derived from an EMBL/GenBank/DDBJ whole genome shotgun (WGS) entry which is preliminary data.</text>
</comment>
<evidence type="ECO:0000313" key="1">
    <source>
        <dbReference type="EMBL" id="GAH60413.1"/>
    </source>
</evidence>
<feature type="non-terminal residue" evidence="1">
    <location>
        <position position="1"/>
    </location>
</feature>
<sequence>AGKPPGYDIFISTVQEEDKQEITVKVSRDGHHLFELTTIKVDW</sequence>
<organism evidence="1">
    <name type="scientific">marine sediment metagenome</name>
    <dbReference type="NCBI Taxonomy" id="412755"/>
    <lineage>
        <taxon>unclassified sequences</taxon>
        <taxon>metagenomes</taxon>
        <taxon>ecological metagenomes</taxon>
    </lineage>
</organism>
<dbReference type="AlphaFoldDB" id="X1IS94"/>
<reference evidence="1" key="1">
    <citation type="journal article" date="2014" name="Front. Microbiol.">
        <title>High frequency of phylogenetically diverse reductive dehalogenase-homologous genes in deep subseafloor sedimentary metagenomes.</title>
        <authorList>
            <person name="Kawai M."/>
            <person name="Futagami T."/>
            <person name="Toyoda A."/>
            <person name="Takaki Y."/>
            <person name="Nishi S."/>
            <person name="Hori S."/>
            <person name="Arai W."/>
            <person name="Tsubouchi T."/>
            <person name="Morono Y."/>
            <person name="Uchiyama I."/>
            <person name="Ito T."/>
            <person name="Fujiyama A."/>
            <person name="Inagaki F."/>
            <person name="Takami H."/>
        </authorList>
    </citation>
    <scope>NUCLEOTIDE SEQUENCE</scope>
    <source>
        <strain evidence="1">Expedition CK06-06</strain>
    </source>
</reference>
<dbReference type="EMBL" id="BARU01020120">
    <property type="protein sequence ID" value="GAH60413.1"/>
    <property type="molecule type" value="Genomic_DNA"/>
</dbReference>
<name>X1IS94_9ZZZZ</name>
<proteinExistence type="predicted"/>
<protein>
    <submittedName>
        <fullName evidence="1">Uncharacterized protein</fullName>
    </submittedName>
</protein>
<accession>X1IS94</accession>